<dbReference type="InterPro" id="IPR010982">
    <property type="entry name" value="Lambda_DNA-bd_dom_sf"/>
</dbReference>
<dbReference type="Proteomes" id="UP000788153">
    <property type="component" value="Unassembled WGS sequence"/>
</dbReference>
<name>A0ABX0U385_9SPHN</name>
<dbReference type="CDD" id="cd00093">
    <property type="entry name" value="HTH_XRE"/>
    <property type="match status" value="1"/>
</dbReference>
<dbReference type="EMBL" id="JAASQP010000001">
    <property type="protein sequence ID" value="NIJ24199.1"/>
    <property type="molecule type" value="Genomic_DNA"/>
</dbReference>
<feature type="domain" description="HTH cro/C1-type" evidence="1">
    <location>
        <begin position="33"/>
        <end position="88"/>
    </location>
</feature>
<proteinExistence type="predicted"/>
<dbReference type="Gene3D" id="1.10.260.40">
    <property type="entry name" value="lambda repressor-like DNA-binding domains"/>
    <property type="match status" value="1"/>
</dbReference>
<comment type="caution">
    <text evidence="2">The sequence shown here is derived from an EMBL/GenBank/DDBJ whole genome shotgun (WGS) entry which is preliminary data.</text>
</comment>
<dbReference type="InterPro" id="IPR001387">
    <property type="entry name" value="Cro/C1-type_HTH"/>
</dbReference>
<gene>
    <name evidence="2" type="ORF">FHT01_001741</name>
</gene>
<sequence>MILKDMMNGHLKIAKDDAAYRDTAAAKLLSQGLIMAATERGLSQRAIAKLLGYKQSVVLSHMALGRVPIPLDRAQQLAEILLLSPETFTLAVLQQRHPSVRWVEMFGTTEARRRDGKLVRDIEAILDTTIDHLSDEQTLVMREVAADRNAANRWLSVHEIPVIALLRTIRPRMCVDGISSEDVEALRKALSEHGDTGPS</sequence>
<protein>
    <recommendedName>
        <fullName evidence="1">HTH cro/C1-type domain-containing protein</fullName>
    </recommendedName>
</protein>
<organism evidence="2 3">
    <name type="scientific">Sphingomonas japonica</name>
    <dbReference type="NCBI Taxonomy" id="511662"/>
    <lineage>
        <taxon>Bacteria</taxon>
        <taxon>Pseudomonadati</taxon>
        <taxon>Pseudomonadota</taxon>
        <taxon>Alphaproteobacteria</taxon>
        <taxon>Sphingomonadales</taxon>
        <taxon>Sphingomonadaceae</taxon>
        <taxon>Sphingomonas</taxon>
    </lineage>
</organism>
<evidence type="ECO:0000313" key="2">
    <source>
        <dbReference type="EMBL" id="NIJ24199.1"/>
    </source>
</evidence>
<evidence type="ECO:0000313" key="3">
    <source>
        <dbReference type="Proteomes" id="UP000788153"/>
    </source>
</evidence>
<dbReference type="PROSITE" id="PS50943">
    <property type="entry name" value="HTH_CROC1"/>
    <property type="match status" value="1"/>
</dbReference>
<evidence type="ECO:0000259" key="1">
    <source>
        <dbReference type="PROSITE" id="PS50943"/>
    </source>
</evidence>
<dbReference type="RefSeq" id="WP_140046597.1">
    <property type="nucleotide sequence ID" value="NZ_BAAAEV010000001.1"/>
</dbReference>
<accession>A0ABX0U385</accession>
<reference evidence="2 3" key="1">
    <citation type="submission" date="2020-03" db="EMBL/GenBank/DDBJ databases">
        <title>Genomic Encyclopedia of Type Strains, Phase IV (KMG-IV): sequencing the most valuable type-strain genomes for metagenomic binning, comparative biology and taxonomic classification.</title>
        <authorList>
            <person name="Goeker M."/>
        </authorList>
    </citation>
    <scope>NUCLEOTIDE SEQUENCE [LARGE SCALE GENOMIC DNA]</scope>
    <source>
        <strain evidence="2 3">DSM 22753</strain>
    </source>
</reference>
<dbReference type="SUPFAM" id="SSF47413">
    <property type="entry name" value="lambda repressor-like DNA-binding domains"/>
    <property type="match status" value="1"/>
</dbReference>
<keyword evidence="3" id="KW-1185">Reference proteome</keyword>